<keyword evidence="1" id="KW-0472">Membrane</keyword>
<comment type="caution">
    <text evidence="2">The sequence shown here is derived from an EMBL/GenBank/DDBJ whole genome shotgun (WGS) entry which is preliminary data.</text>
</comment>
<organism evidence="2 3">
    <name type="scientific">Deinococcus rhizophilus</name>
    <dbReference type="NCBI Taxonomy" id="3049544"/>
    <lineage>
        <taxon>Bacteria</taxon>
        <taxon>Thermotogati</taxon>
        <taxon>Deinococcota</taxon>
        <taxon>Deinococci</taxon>
        <taxon>Deinococcales</taxon>
        <taxon>Deinococcaceae</taxon>
        <taxon>Deinococcus</taxon>
    </lineage>
</organism>
<dbReference type="Proteomes" id="UP001302059">
    <property type="component" value="Unassembled WGS sequence"/>
</dbReference>
<protein>
    <recommendedName>
        <fullName evidence="4">DUF4349 domain-containing protein</fullName>
    </recommendedName>
</protein>
<feature type="transmembrane region" description="Helical" evidence="1">
    <location>
        <begin position="98"/>
        <end position="120"/>
    </location>
</feature>
<reference evidence="2 3" key="1">
    <citation type="submission" date="2023-05" db="EMBL/GenBank/DDBJ databases">
        <authorList>
            <person name="Gao F."/>
        </authorList>
    </citation>
    <scope>NUCLEOTIDE SEQUENCE [LARGE SCALE GENOMIC DNA]</scope>
    <source>
        <strain evidence="2 3">MIMF12</strain>
    </source>
</reference>
<keyword evidence="1" id="KW-1133">Transmembrane helix</keyword>
<dbReference type="EMBL" id="JASNGB010000005">
    <property type="protein sequence ID" value="MDL2342787.1"/>
    <property type="molecule type" value="Genomic_DNA"/>
</dbReference>
<dbReference type="RefSeq" id="WP_285520817.1">
    <property type="nucleotide sequence ID" value="NZ_JASNGB010000005.1"/>
</dbReference>
<keyword evidence="3" id="KW-1185">Reference proteome</keyword>
<keyword evidence="1" id="KW-0812">Transmembrane</keyword>
<accession>A0ABT7JCM6</accession>
<proteinExistence type="predicted"/>
<evidence type="ECO:0000256" key="1">
    <source>
        <dbReference type="SAM" id="Phobius"/>
    </source>
</evidence>
<name>A0ABT7JCM6_9DEIO</name>
<gene>
    <name evidence="2" type="ORF">QOL99_01355</name>
</gene>
<sequence>MVRPVAAANDCPDLPRPGPCRPYADFTRLLEAGRVERVVVRGERAEVTLGLPGPGQVAVRLPGGQATPDPGLISQLEQQGMASRFEAPNQWLPILLNFLPALLFFLLPVTLFAVLLVVLARRGRPRTP</sequence>
<evidence type="ECO:0000313" key="3">
    <source>
        <dbReference type="Proteomes" id="UP001302059"/>
    </source>
</evidence>
<evidence type="ECO:0000313" key="2">
    <source>
        <dbReference type="EMBL" id="MDL2342787.1"/>
    </source>
</evidence>
<evidence type="ECO:0008006" key="4">
    <source>
        <dbReference type="Google" id="ProtNLM"/>
    </source>
</evidence>